<organism evidence="2">
    <name type="scientific">Streptomyces sp. NBC_00180</name>
    <dbReference type="NCBI Taxonomy" id="2903632"/>
    <lineage>
        <taxon>Bacteria</taxon>
        <taxon>Bacillati</taxon>
        <taxon>Actinomycetota</taxon>
        <taxon>Actinomycetes</taxon>
        <taxon>Kitasatosporales</taxon>
        <taxon>Streptomycetaceae</taxon>
        <taxon>Streptomyces</taxon>
    </lineage>
</organism>
<dbReference type="Pfam" id="PF21527">
    <property type="entry name" value="Stv"/>
    <property type="match status" value="1"/>
</dbReference>
<evidence type="ECO:0000313" key="2">
    <source>
        <dbReference type="EMBL" id="WTP91412.1"/>
    </source>
</evidence>
<evidence type="ECO:0000259" key="1">
    <source>
        <dbReference type="Pfam" id="PF21527"/>
    </source>
</evidence>
<protein>
    <recommendedName>
        <fullName evidence="1">Putative adhesin Stv domain-containing protein</fullName>
    </recommendedName>
</protein>
<dbReference type="AlphaFoldDB" id="A0AAU1I8U3"/>
<gene>
    <name evidence="2" type="ORF">OG477_41710</name>
</gene>
<name>A0AAU1I8U3_9ACTN</name>
<dbReference type="EMBL" id="CP108140">
    <property type="protein sequence ID" value="WTP91412.1"/>
    <property type="molecule type" value="Genomic_DNA"/>
</dbReference>
<feature type="domain" description="Putative adhesin Stv" evidence="1">
    <location>
        <begin position="115"/>
        <end position="242"/>
    </location>
</feature>
<proteinExistence type="predicted"/>
<reference evidence="2" key="1">
    <citation type="submission" date="2022-10" db="EMBL/GenBank/DDBJ databases">
        <title>The complete genomes of actinobacterial strains from the NBC collection.</title>
        <authorList>
            <person name="Joergensen T.S."/>
            <person name="Alvarez Arevalo M."/>
            <person name="Sterndorff E.B."/>
            <person name="Faurdal D."/>
            <person name="Vuksanovic O."/>
            <person name="Mourched A.-S."/>
            <person name="Charusanti P."/>
            <person name="Shaw S."/>
            <person name="Blin K."/>
            <person name="Weber T."/>
        </authorList>
    </citation>
    <scope>NUCLEOTIDE SEQUENCE</scope>
    <source>
        <strain evidence="2">NBC 00180</strain>
    </source>
</reference>
<sequence length="659" mass="73478">MEATNSTWVAKLPPQAPPPDFRSAELCGWYPDATSGWINAFVAWIQEEYARGAQFEQRDPLESDIGKVILQQLTTSAGLASPDIDAIYELFCARWNELWDFSKRTHPEFAVEEAWVAGHGAQADASEAFIPSGQSVSMYVQEGKGLETFTETFALRRQNNIQPFETYNGPCMIPNYVITPWDSPQSTIASADEDLVDNIIFIEMETPLCADVAGCNTRGAHECSGTLGDLNYVRDLHLMICRGLRGKPPQAATSGFQMERHGRAYDDAAKDMLEEYAGRPKELETRVVALFRDNELPSHVQPSLMLARGENSMKLKYIYYNAVLKENLAQLITEHGTKYGRLEFAAMCSGLSDDQLARTRADEELKKALDFAWGWSNKQVSDIMGWHRMKQQKDKSLVARIGHTHVGKLAHACTEDMEKKAHLEAPSAEMNSGSDLMLYEAFLAGGSKEDFRSLYESRINSGKAITENIVGADPEKREAVWRSLDGRDQVSLLHILNLVKQRRLGLQLRDLESVTLTDQIIDATEEDRLQLWKSLLRHQKTGILRRLASKGLEGLALELRLVDGRNTAQRIADGSPQDAARIWARLGLAAKNTVIGILENQGQSHLAAQFTNAEKLIGATDPKERARIWADLTMSERDTVTAILQAQGRGDLAQAQNNS</sequence>
<accession>A0AAU1I8U3</accession>
<dbReference type="InterPro" id="IPR049002">
    <property type="entry name" value="Stv"/>
</dbReference>